<name>S8F8N0_FOMSC</name>
<keyword evidence="3 7" id="KW-0813">Transport</keyword>
<feature type="transmembrane region" description="Helical" evidence="8">
    <location>
        <begin position="190"/>
        <end position="208"/>
    </location>
</feature>
<feature type="transmembrane region" description="Helical" evidence="8">
    <location>
        <begin position="275"/>
        <end position="296"/>
    </location>
</feature>
<feature type="transmembrane region" description="Helical" evidence="8">
    <location>
        <begin position="157"/>
        <end position="178"/>
    </location>
</feature>
<feature type="transmembrane region" description="Helical" evidence="8">
    <location>
        <begin position="131"/>
        <end position="151"/>
    </location>
</feature>
<dbReference type="InterPro" id="IPR000109">
    <property type="entry name" value="POT_fam"/>
</dbReference>
<feature type="transmembrane region" description="Helical" evidence="8">
    <location>
        <begin position="534"/>
        <end position="556"/>
    </location>
</feature>
<dbReference type="FunCoup" id="S8F8N0">
    <property type="interactions" value="319"/>
</dbReference>
<keyword evidence="5 8" id="KW-1133">Transmembrane helix</keyword>
<evidence type="ECO:0000256" key="2">
    <source>
        <dbReference type="ARBA" id="ARBA00005982"/>
    </source>
</evidence>
<keyword evidence="4 7" id="KW-0812">Transmembrane</keyword>
<evidence type="ECO:0000313" key="9">
    <source>
        <dbReference type="EMBL" id="EPS95094.1"/>
    </source>
</evidence>
<evidence type="ECO:0008006" key="11">
    <source>
        <dbReference type="Google" id="ProtNLM"/>
    </source>
</evidence>
<evidence type="ECO:0000256" key="8">
    <source>
        <dbReference type="SAM" id="Phobius"/>
    </source>
</evidence>
<evidence type="ECO:0000256" key="6">
    <source>
        <dbReference type="ARBA" id="ARBA00023136"/>
    </source>
</evidence>
<dbReference type="EMBL" id="KE504215">
    <property type="protein sequence ID" value="EPS95094.1"/>
    <property type="molecule type" value="Genomic_DNA"/>
</dbReference>
<dbReference type="SUPFAM" id="SSF103473">
    <property type="entry name" value="MFS general substrate transporter"/>
    <property type="match status" value="1"/>
</dbReference>
<evidence type="ECO:0000313" key="10">
    <source>
        <dbReference type="Proteomes" id="UP000015241"/>
    </source>
</evidence>
<gene>
    <name evidence="9" type="ORF">FOMPIDRAFT_1133102</name>
</gene>
<dbReference type="Gene3D" id="1.20.1250.20">
    <property type="entry name" value="MFS general substrate transporter like domains"/>
    <property type="match status" value="1"/>
</dbReference>
<evidence type="ECO:0000256" key="1">
    <source>
        <dbReference type="ARBA" id="ARBA00004141"/>
    </source>
</evidence>
<dbReference type="Pfam" id="PF00854">
    <property type="entry name" value="PTR2"/>
    <property type="match status" value="1"/>
</dbReference>
<dbReference type="PANTHER" id="PTHR11654">
    <property type="entry name" value="OLIGOPEPTIDE TRANSPORTER-RELATED"/>
    <property type="match status" value="1"/>
</dbReference>
<dbReference type="InParanoid" id="S8F8N0"/>
<evidence type="ECO:0000256" key="7">
    <source>
        <dbReference type="RuleBase" id="RU003755"/>
    </source>
</evidence>
<dbReference type="OrthoDB" id="8904098at2759"/>
<proteinExistence type="inferred from homology"/>
<dbReference type="HOGENOM" id="CLU_004790_4_1_1"/>
<feature type="transmembrane region" description="Helical" evidence="8">
    <location>
        <begin position="502"/>
        <end position="522"/>
    </location>
</feature>
<accession>S8F8N0</accession>
<evidence type="ECO:0000256" key="4">
    <source>
        <dbReference type="ARBA" id="ARBA00022692"/>
    </source>
</evidence>
<comment type="subcellular location">
    <subcellularLocation>
        <location evidence="1 7">Membrane</location>
        <topology evidence="1 7">Multi-pass membrane protein</topology>
    </subcellularLocation>
</comment>
<dbReference type="FunFam" id="1.20.1250.20:FF:000085">
    <property type="entry name" value="MFS peptide transporter Ptr2"/>
    <property type="match status" value="1"/>
</dbReference>
<comment type="similarity">
    <text evidence="2 7">Belongs to the major facilitator superfamily. Proton-dependent oligopeptide transporter (POT/PTR) (TC 2.A.17) family.</text>
</comment>
<feature type="transmembrane region" description="Helical" evidence="8">
    <location>
        <begin position="449"/>
        <end position="466"/>
    </location>
</feature>
<dbReference type="GO" id="GO:0071916">
    <property type="term" value="F:dipeptide transmembrane transporter activity"/>
    <property type="evidence" value="ECO:0007669"/>
    <property type="project" value="UniProtKB-ARBA"/>
</dbReference>
<keyword evidence="10" id="KW-1185">Reference proteome</keyword>
<dbReference type="InterPro" id="IPR018456">
    <property type="entry name" value="PTR2_symporter_CS"/>
</dbReference>
<dbReference type="GO" id="GO:0005886">
    <property type="term" value="C:plasma membrane"/>
    <property type="evidence" value="ECO:0007669"/>
    <property type="project" value="UniProtKB-ARBA"/>
</dbReference>
<evidence type="ECO:0000256" key="5">
    <source>
        <dbReference type="ARBA" id="ARBA00022989"/>
    </source>
</evidence>
<feature type="transmembrane region" description="Helical" evidence="8">
    <location>
        <begin position="562"/>
        <end position="581"/>
    </location>
</feature>
<sequence length="609" mass="68308">MSSDFEPESRWPNFHLSHRVSRLLRSFRRDNKPSPPVDYSYYELSGLDEQHNAEPPTDEEREMLRRVADVVPWNAFLIAFVELAERFSYYGTTVVFTNFIQQPLPPGSRTGAGYVNEQSGALGLGQRASTAIGLLNTFWIYFMPLLGAYVADTRWGRFKTICVAVGIALLGHAVLVVAGLPRILEHTSTALTYFLVALVIMGVGTGGFKSNISPLVAEQYTKTKMTVATAAHGERVIIDPAMTTARIYMYFYLFINIGALFGQILMTFSEKYVGYWLAFLLPTLGFLLCPLVLFVGRNRYVRSPPSGSMLGTVYHMFRHCMRGKWSLSPVATYRKMTTHDFWDSATPSALPPDARGPEWMIYDDSFVDEVIRGVQACKVFLWYPVFHLTMNQMNSNLISQAATMETHGLPNDILSNLDPLSLIILIPLFDYFIYPFFQRRRMRLTPLRRITAGFFVASLGMAYTAFVQHRIYATNPCGEYVSTCADDNGRRLTSSVSVWMQTGSYVLISISEVLASVTGLEYAYTKAPKGMRSLVMSVFMFMSAIASVVGELFVALSADPLLVWNYAILSVLATVAGVLFWRQFHDLDAREDELNGIGSARLLSSDHEG</sequence>
<dbReference type="AlphaFoldDB" id="S8F8N0"/>
<protein>
    <recommendedName>
        <fullName evidence="11">Peptide transporter PTR2A</fullName>
    </recommendedName>
</protein>
<dbReference type="Proteomes" id="UP000015241">
    <property type="component" value="Unassembled WGS sequence"/>
</dbReference>
<dbReference type="PROSITE" id="PS01023">
    <property type="entry name" value="PTR2_2"/>
    <property type="match status" value="1"/>
</dbReference>
<organism evidence="9 10">
    <name type="scientific">Fomitopsis schrenkii</name>
    <name type="common">Brown rot fungus</name>
    <dbReference type="NCBI Taxonomy" id="2126942"/>
    <lineage>
        <taxon>Eukaryota</taxon>
        <taxon>Fungi</taxon>
        <taxon>Dikarya</taxon>
        <taxon>Basidiomycota</taxon>
        <taxon>Agaricomycotina</taxon>
        <taxon>Agaricomycetes</taxon>
        <taxon>Polyporales</taxon>
        <taxon>Fomitopsis</taxon>
    </lineage>
</organism>
<keyword evidence="6 8" id="KW-0472">Membrane</keyword>
<evidence type="ECO:0000256" key="3">
    <source>
        <dbReference type="ARBA" id="ARBA00022448"/>
    </source>
</evidence>
<feature type="transmembrane region" description="Helical" evidence="8">
    <location>
        <begin position="247"/>
        <end position="268"/>
    </location>
</feature>
<dbReference type="InterPro" id="IPR036259">
    <property type="entry name" value="MFS_trans_sf"/>
</dbReference>
<reference evidence="9 10" key="1">
    <citation type="journal article" date="2012" name="Science">
        <title>The Paleozoic origin of enzymatic lignin decomposition reconstructed from 31 fungal genomes.</title>
        <authorList>
            <person name="Floudas D."/>
            <person name="Binder M."/>
            <person name="Riley R."/>
            <person name="Barry K."/>
            <person name="Blanchette R.A."/>
            <person name="Henrissat B."/>
            <person name="Martinez A.T."/>
            <person name="Otillar R."/>
            <person name="Spatafora J.W."/>
            <person name="Yadav J.S."/>
            <person name="Aerts A."/>
            <person name="Benoit I."/>
            <person name="Boyd A."/>
            <person name="Carlson A."/>
            <person name="Copeland A."/>
            <person name="Coutinho P.M."/>
            <person name="de Vries R.P."/>
            <person name="Ferreira P."/>
            <person name="Findley K."/>
            <person name="Foster B."/>
            <person name="Gaskell J."/>
            <person name="Glotzer D."/>
            <person name="Gorecki P."/>
            <person name="Heitman J."/>
            <person name="Hesse C."/>
            <person name="Hori C."/>
            <person name="Igarashi K."/>
            <person name="Jurgens J.A."/>
            <person name="Kallen N."/>
            <person name="Kersten P."/>
            <person name="Kohler A."/>
            <person name="Kuees U."/>
            <person name="Kumar T.K.A."/>
            <person name="Kuo A."/>
            <person name="LaButti K."/>
            <person name="Larrondo L.F."/>
            <person name="Lindquist E."/>
            <person name="Ling A."/>
            <person name="Lombard V."/>
            <person name="Lucas S."/>
            <person name="Lundell T."/>
            <person name="Martin R."/>
            <person name="McLaughlin D.J."/>
            <person name="Morgenstern I."/>
            <person name="Morin E."/>
            <person name="Murat C."/>
            <person name="Nagy L.G."/>
            <person name="Nolan M."/>
            <person name="Ohm R.A."/>
            <person name="Patyshakuliyeva A."/>
            <person name="Rokas A."/>
            <person name="Ruiz-Duenas F.J."/>
            <person name="Sabat G."/>
            <person name="Salamov A."/>
            <person name="Samejima M."/>
            <person name="Schmutz J."/>
            <person name="Slot J.C."/>
            <person name="St John F."/>
            <person name="Stenlid J."/>
            <person name="Sun H."/>
            <person name="Sun S."/>
            <person name="Syed K."/>
            <person name="Tsang A."/>
            <person name="Wiebenga A."/>
            <person name="Young D."/>
            <person name="Pisabarro A."/>
            <person name="Eastwood D.C."/>
            <person name="Martin F."/>
            <person name="Cullen D."/>
            <person name="Grigoriev I.V."/>
            <person name="Hibbett D.S."/>
        </authorList>
    </citation>
    <scope>NUCLEOTIDE SEQUENCE</scope>
    <source>
        <strain evidence="10">FP-58527</strain>
    </source>
</reference>
<dbReference type="eggNOG" id="KOG1237">
    <property type="taxonomic scope" value="Eukaryota"/>
</dbReference>